<reference evidence="4" key="1">
    <citation type="journal article" date="2014" name="Int. J. Syst. Evol. Microbiol.">
        <title>Complete genome sequence of Corynebacterium casei LMG S-19264T (=DSM 44701T), isolated from a smear-ripened cheese.</title>
        <authorList>
            <consortium name="US DOE Joint Genome Institute (JGI-PGF)"/>
            <person name="Walter F."/>
            <person name="Albersmeier A."/>
            <person name="Kalinowski J."/>
            <person name="Ruckert C."/>
        </authorList>
    </citation>
    <scope>NUCLEOTIDE SEQUENCE</scope>
    <source>
        <strain evidence="4">JCM 4136</strain>
    </source>
</reference>
<dbReference type="GO" id="GO:0005829">
    <property type="term" value="C:cytosol"/>
    <property type="evidence" value="ECO:0007669"/>
    <property type="project" value="TreeGrafter"/>
</dbReference>
<reference evidence="3 5" key="2">
    <citation type="submission" date="2020-02" db="EMBL/GenBank/DDBJ databases">
        <title>Whole genome shotgun sequence of Streptomyces gougerotii NBRC 13043.</title>
        <authorList>
            <person name="Ichikawa N."/>
            <person name="Komaki H."/>
            <person name="Tamura T."/>
        </authorList>
    </citation>
    <scope>NUCLEOTIDE SEQUENCE [LARGE SCALE GENOMIC DNA]</scope>
    <source>
        <strain evidence="3 5">NBRC 13043</strain>
    </source>
</reference>
<dbReference type="GeneID" id="95071495"/>
<dbReference type="InterPro" id="IPR006683">
    <property type="entry name" value="Thioestr_dom"/>
</dbReference>
<proteinExistence type="predicted"/>
<dbReference type="NCBIfam" id="TIGR00369">
    <property type="entry name" value="unchar_dom_1"/>
    <property type="match status" value="1"/>
</dbReference>
<dbReference type="PANTHER" id="PTHR43240:SF8">
    <property type="entry name" value="PHENYLACETIC ACID DEGRADATION-RELATED PROTEIN"/>
    <property type="match status" value="1"/>
</dbReference>
<dbReference type="EMBL" id="BLLO01000020">
    <property type="protein sequence ID" value="GFH78866.1"/>
    <property type="molecule type" value="Genomic_DNA"/>
</dbReference>
<sequence length="149" mass="15369">MTEKIPARVPGGAVAEGELTALLGTMPYAVSLGVELEAASAAETRGHLHWAPERCTIGGALHGGALMSLADAVGAVCAYLNLPAGAAGTTTVESKTNFFRALRSGTVRAVARPLHTGRSFVTVQTDLVDDEGRLAGQTTQTQAVLMPRD</sequence>
<dbReference type="CDD" id="cd03443">
    <property type="entry name" value="PaaI_thioesterase"/>
    <property type="match status" value="1"/>
</dbReference>
<accession>A0A8H9HMP0</accession>
<evidence type="ECO:0000259" key="2">
    <source>
        <dbReference type="Pfam" id="PF03061"/>
    </source>
</evidence>
<dbReference type="RefSeq" id="WP_100457394.1">
    <property type="nucleotide sequence ID" value="NZ_BLLO01000020.1"/>
</dbReference>
<comment type="caution">
    <text evidence="4">The sequence shown here is derived from an EMBL/GenBank/DDBJ whole genome shotgun (WGS) entry which is preliminary data.</text>
</comment>
<dbReference type="EMBL" id="BMSC01000005">
    <property type="protein sequence ID" value="GGU68684.1"/>
    <property type="molecule type" value="Genomic_DNA"/>
</dbReference>
<protein>
    <submittedName>
        <fullName evidence="4">Aromatic compound degradation protein PaaI</fullName>
    </submittedName>
</protein>
<keyword evidence="1" id="KW-0378">Hydrolase</keyword>
<dbReference type="PANTHER" id="PTHR43240">
    <property type="entry name" value="1,4-DIHYDROXY-2-NAPHTHOYL-COA THIOESTERASE 1"/>
    <property type="match status" value="1"/>
</dbReference>
<evidence type="ECO:0000313" key="6">
    <source>
        <dbReference type="Proteomes" id="UP000660975"/>
    </source>
</evidence>
<evidence type="ECO:0000313" key="5">
    <source>
        <dbReference type="Proteomes" id="UP000480804"/>
    </source>
</evidence>
<reference evidence="4" key="3">
    <citation type="submission" date="2020-09" db="EMBL/GenBank/DDBJ databases">
        <authorList>
            <person name="Sun Q."/>
            <person name="Ohkuma M."/>
        </authorList>
    </citation>
    <scope>NUCLEOTIDE SEQUENCE</scope>
    <source>
        <strain evidence="4">JCM 4136</strain>
    </source>
</reference>
<dbReference type="GO" id="GO:0061522">
    <property type="term" value="F:1,4-dihydroxy-2-naphthoyl-CoA thioesterase activity"/>
    <property type="evidence" value="ECO:0007669"/>
    <property type="project" value="TreeGrafter"/>
</dbReference>
<feature type="domain" description="Thioesterase" evidence="2">
    <location>
        <begin position="58"/>
        <end position="134"/>
    </location>
</feature>
<dbReference type="Proteomes" id="UP000480804">
    <property type="component" value="Unassembled WGS sequence"/>
</dbReference>
<evidence type="ECO:0000256" key="1">
    <source>
        <dbReference type="ARBA" id="ARBA00022801"/>
    </source>
</evidence>
<dbReference type="InterPro" id="IPR003736">
    <property type="entry name" value="PAAI_dom"/>
</dbReference>
<keyword evidence="5" id="KW-1185">Reference proteome</keyword>
<dbReference type="InterPro" id="IPR029069">
    <property type="entry name" value="HotDog_dom_sf"/>
</dbReference>
<organism evidence="4 6">
    <name type="scientific">Streptomyces gougerotii</name>
    <dbReference type="NCBI Taxonomy" id="53448"/>
    <lineage>
        <taxon>Bacteria</taxon>
        <taxon>Bacillati</taxon>
        <taxon>Actinomycetota</taxon>
        <taxon>Actinomycetes</taxon>
        <taxon>Kitasatosporales</taxon>
        <taxon>Streptomycetaceae</taxon>
        <taxon>Streptomyces</taxon>
        <taxon>Streptomyces diastaticus group</taxon>
    </lineage>
</organism>
<evidence type="ECO:0000313" key="3">
    <source>
        <dbReference type="EMBL" id="GFH78866.1"/>
    </source>
</evidence>
<name>A0A8H9HMP0_9ACTN</name>
<dbReference type="Pfam" id="PF03061">
    <property type="entry name" value="4HBT"/>
    <property type="match status" value="1"/>
</dbReference>
<evidence type="ECO:0000313" key="4">
    <source>
        <dbReference type="EMBL" id="GGU68684.1"/>
    </source>
</evidence>
<dbReference type="Proteomes" id="UP000660975">
    <property type="component" value="Unassembled WGS sequence"/>
</dbReference>
<dbReference type="AlphaFoldDB" id="A0A8H9HMP0"/>
<dbReference type="Gene3D" id="3.10.129.10">
    <property type="entry name" value="Hotdog Thioesterase"/>
    <property type="match status" value="1"/>
</dbReference>
<gene>
    <name evidence="4" type="ORF">GCM10010227_23170</name>
    <name evidence="3" type="ORF">Sgou_35360</name>
</gene>
<dbReference type="SUPFAM" id="SSF54637">
    <property type="entry name" value="Thioesterase/thiol ester dehydrase-isomerase"/>
    <property type="match status" value="1"/>
</dbReference>